<proteinExistence type="predicted"/>
<reference evidence="2" key="1">
    <citation type="submission" date="2016-12" db="EMBL/GenBank/DDBJ databases">
        <authorList>
            <person name="Gaudriault S."/>
        </authorList>
    </citation>
    <scope>NUCLEOTIDE SEQUENCE [LARGE SCALE GENOMIC DNA]</scope>
    <source>
        <strain evidence="2">HGB1681 (deposited as PTA-6826 in the American Type Culture Collection)</strain>
    </source>
</reference>
<sequence>MLNSCVIFIEYIESSIKEILKIYPDIKNEISQIGLSIQVK</sequence>
<protein>
    <submittedName>
        <fullName evidence="1">Uncharacterized protein</fullName>
    </submittedName>
</protein>
<evidence type="ECO:0000313" key="2">
    <source>
        <dbReference type="Proteomes" id="UP000196435"/>
    </source>
</evidence>
<evidence type="ECO:0000313" key="1">
    <source>
        <dbReference type="EMBL" id="SIP74032.1"/>
    </source>
</evidence>
<gene>
    <name evidence="1" type="ORF">XIS1_490029</name>
</gene>
<dbReference type="Proteomes" id="UP000196435">
    <property type="component" value="Unassembled WGS sequence"/>
</dbReference>
<accession>A0A1N6MYZ6</accession>
<dbReference type="AlphaFoldDB" id="A0A1N6MYZ6"/>
<dbReference type="EMBL" id="FTLG01000191">
    <property type="protein sequence ID" value="SIP74032.1"/>
    <property type="molecule type" value="Genomic_DNA"/>
</dbReference>
<organism evidence="1 2">
    <name type="scientific">Xenorhabdus innexi</name>
    <dbReference type="NCBI Taxonomy" id="290109"/>
    <lineage>
        <taxon>Bacteria</taxon>
        <taxon>Pseudomonadati</taxon>
        <taxon>Pseudomonadota</taxon>
        <taxon>Gammaproteobacteria</taxon>
        <taxon>Enterobacterales</taxon>
        <taxon>Morganellaceae</taxon>
        <taxon>Xenorhabdus</taxon>
    </lineage>
</organism>
<name>A0A1N6MYZ6_9GAMM</name>